<accession>A0A655RN45</accession>
<protein>
    <submittedName>
        <fullName evidence="1">Uncharacterized protein</fullName>
    </submittedName>
</protein>
<sequence>MVISTATAAICSRVASNMFETEAAARAASTLAPSQILRLRADLTTGAKVSSSSSIPAILIIECSASSRIISTTSSMVIRPTRCWFSSTTGAETQLRRSNRLAMSESFISTLIASSASSITSLTGTSGWVVSRVTRERWPISLLSSSITYSASVASGSSPFIRK</sequence>
<evidence type="ECO:0000313" key="2">
    <source>
        <dbReference type="Proteomes" id="UP000044806"/>
    </source>
</evidence>
<reference evidence="1 2" key="1">
    <citation type="submission" date="2015-07" db="EMBL/GenBank/DDBJ databases">
        <authorList>
            <consortium name="Pathogen Informatics"/>
        </authorList>
    </citation>
    <scope>NUCLEOTIDE SEQUENCE [LARGE SCALE GENOMIC DNA]</scope>
    <source>
        <strain evidence="1 2">A51</strain>
    </source>
</reference>
<dbReference type="EMBL" id="CWOW01000020">
    <property type="protein sequence ID" value="CSB04519.1"/>
    <property type="molecule type" value="Genomic_DNA"/>
</dbReference>
<name>A0A655RN45_VIBCL</name>
<gene>
    <name evidence="1" type="ORF">ERS013165_03181</name>
</gene>
<dbReference type="Proteomes" id="UP000044806">
    <property type="component" value="Unassembled WGS sequence"/>
</dbReference>
<proteinExistence type="predicted"/>
<organism evidence="1 2">
    <name type="scientific">Vibrio cholerae</name>
    <dbReference type="NCBI Taxonomy" id="666"/>
    <lineage>
        <taxon>Bacteria</taxon>
        <taxon>Pseudomonadati</taxon>
        <taxon>Pseudomonadota</taxon>
        <taxon>Gammaproteobacteria</taxon>
        <taxon>Vibrionales</taxon>
        <taxon>Vibrionaceae</taxon>
        <taxon>Vibrio</taxon>
    </lineage>
</organism>
<dbReference type="AlphaFoldDB" id="A0A655RN45"/>
<evidence type="ECO:0000313" key="1">
    <source>
        <dbReference type="EMBL" id="CSB04519.1"/>
    </source>
</evidence>